<gene>
    <name evidence="3" type="ORF">KEG57_46490</name>
</gene>
<comment type="caution">
    <text evidence="3">The sequence shown here is derived from an EMBL/GenBank/DDBJ whole genome shotgun (WGS) entry which is preliminary data.</text>
</comment>
<evidence type="ECO:0000313" key="3">
    <source>
        <dbReference type="EMBL" id="MDC3988004.1"/>
    </source>
</evidence>
<protein>
    <submittedName>
        <fullName evidence="3">Uncharacterized protein</fullName>
    </submittedName>
</protein>
<evidence type="ECO:0000256" key="2">
    <source>
        <dbReference type="SAM" id="Phobius"/>
    </source>
</evidence>
<dbReference type="AlphaFoldDB" id="A0A9X3XCQ5"/>
<evidence type="ECO:0000313" key="4">
    <source>
        <dbReference type="Proteomes" id="UP001151081"/>
    </source>
</evidence>
<keyword evidence="2" id="KW-0812">Transmembrane</keyword>
<dbReference type="Proteomes" id="UP001151081">
    <property type="component" value="Unassembled WGS sequence"/>
</dbReference>
<keyword evidence="2" id="KW-1133">Transmembrane helix</keyword>
<feature type="region of interest" description="Disordered" evidence="1">
    <location>
        <begin position="72"/>
        <end position="102"/>
    </location>
</feature>
<dbReference type="RefSeq" id="WP_272459707.1">
    <property type="nucleotide sequence ID" value="NZ_JAGTJJ010000062.1"/>
</dbReference>
<keyword evidence="4" id="KW-1185">Reference proteome</keyword>
<keyword evidence="2" id="KW-0472">Membrane</keyword>
<feature type="transmembrane region" description="Helical" evidence="2">
    <location>
        <begin position="6"/>
        <end position="26"/>
    </location>
</feature>
<evidence type="ECO:0000256" key="1">
    <source>
        <dbReference type="SAM" id="MobiDB-lite"/>
    </source>
</evidence>
<organism evidence="3 4">
    <name type="scientific">Polyangium jinanense</name>
    <dbReference type="NCBI Taxonomy" id="2829994"/>
    <lineage>
        <taxon>Bacteria</taxon>
        <taxon>Pseudomonadati</taxon>
        <taxon>Myxococcota</taxon>
        <taxon>Polyangia</taxon>
        <taxon>Polyangiales</taxon>
        <taxon>Polyangiaceae</taxon>
        <taxon>Polyangium</taxon>
    </lineage>
</organism>
<reference evidence="3 4" key="1">
    <citation type="submission" date="2021-04" db="EMBL/GenBank/DDBJ databases">
        <title>Genome analysis of Polyangium sp.</title>
        <authorList>
            <person name="Li Y."/>
            <person name="Wang J."/>
        </authorList>
    </citation>
    <scope>NUCLEOTIDE SEQUENCE [LARGE SCALE GENOMIC DNA]</scope>
    <source>
        <strain evidence="3 4">SDU14</strain>
    </source>
</reference>
<proteinExistence type="predicted"/>
<feature type="compositionally biased region" description="Acidic residues" evidence="1">
    <location>
        <begin position="225"/>
        <end position="235"/>
    </location>
</feature>
<sequence length="235" mass="25719">MGASLSLIVGFAVTVLVTGAAFLLLARDKMRADHQWYIEAHGASPGLFTLFMVVLFGRSAPAAAEPRDEVAVAAMAAPQESREEAAPEDETPTSSEDYQDKRDPLEIGGDYIGMGALFLIKAAAQHEAQEVMAEVYKDEPYDVRERHAIALSTAGRISLRAAFLLRVFGERCEKVARAFQEKGASPSRDQEAWWPDVDALVELSEREHRKATAPREQAPLRLVELPDEPENDGGA</sequence>
<dbReference type="EMBL" id="JAGTJJ010000062">
    <property type="protein sequence ID" value="MDC3988004.1"/>
    <property type="molecule type" value="Genomic_DNA"/>
</dbReference>
<name>A0A9X3XCQ5_9BACT</name>
<accession>A0A9X3XCQ5</accession>
<feature type="region of interest" description="Disordered" evidence="1">
    <location>
        <begin position="206"/>
        <end position="235"/>
    </location>
</feature>